<accession>A0A1N6XZQ9</accession>
<dbReference type="Proteomes" id="UP000186400">
    <property type="component" value="Unassembled WGS sequence"/>
</dbReference>
<gene>
    <name evidence="1" type="ORF">SAMN05920897_1352</name>
</gene>
<dbReference type="OrthoDB" id="5472263at2"/>
<evidence type="ECO:0000313" key="1">
    <source>
        <dbReference type="EMBL" id="SIR07721.1"/>
    </source>
</evidence>
<organism evidence="1 2">
    <name type="scientific">Alkalispirochaeta americana</name>
    <dbReference type="NCBI Taxonomy" id="159291"/>
    <lineage>
        <taxon>Bacteria</taxon>
        <taxon>Pseudomonadati</taxon>
        <taxon>Spirochaetota</taxon>
        <taxon>Spirochaetia</taxon>
        <taxon>Spirochaetales</taxon>
        <taxon>Spirochaetaceae</taxon>
        <taxon>Alkalispirochaeta</taxon>
    </lineage>
</organism>
<keyword evidence="2" id="KW-1185">Reference proteome</keyword>
<proteinExistence type="predicted"/>
<dbReference type="SUPFAM" id="SSF46785">
    <property type="entry name" value="Winged helix' DNA-binding domain"/>
    <property type="match status" value="1"/>
</dbReference>
<dbReference type="InterPro" id="IPR036390">
    <property type="entry name" value="WH_DNA-bd_sf"/>
</dbReference>
<reference evidence="1 2" key="1">
    <citation type="submission" date="2017-01" db="EMBL/GenBank/DDBJ databases">
        <authorList>
            <person name="Mah S.A."/>
            <person name="Swanson W.J."/>
            <person name="Moy G.W."/>
            <person name="Vacquier V.D."/>
        </authorList>
    </citation>
    <scope>NUCLEOTIDE SEQUENCE [LARGE SCALE GENOMIC DNA]</scope>
    <source>
        <strain evidence="1 2">ASpG1</strain>
    </source>
</reference>
<evidence type="ECO:0000313" key="2">
    <source>
        <dbReference type="Proteomes" id="UP000186400"/>
    </source>
</evidence>
<sequence length="110" mass="12441">MTWMNEPKGGAGMGPNMMQDMMHKGMGMCKEVMDNSMYATPEIRALFEDWSLDVEKQIIGHLADEDNVDVNELADKVGVSLNSLFFFLTRLANKGKIRVQDVKMELIDPE</sequence>
<evidence type="ECO:0008006" key="3">
    <source>
        <dbReference type="Google" id="ProtNLM"/>
    </source>
</evidence>
<dbReference type="AlphaFoldDB" id="A0A1N6XZQ9"/>
<dbReference type="EMBL" id="FTMS01000035">
    <property type="protein sequence ID" value="SIR07721.1"/>
    <property type="molecule type" value="Genomic_DNA"/>
</dbReference>
<dbReference type="RefSeq" id="WP_076489972.1">
    <property type="nucleotide sequence ID" value="NZ_FTMS01000035.1"/>
</dbReference>
<protein>
    <recommendedName>
        <fullName evidence="3">Winged helix-turn-helix DNA-binding</fullName>
    </recommendedName>
</protein>
<name>A0A1N6XZQ9_9SPIO</name>